<comment type="caution">
    <text evidence="2">The sequence shown here is derived from an EMBL/GenBank/DDBJ whole genome shotgun (WGS) entry which is preliminary data.</text>
</comment>
<feature type="region of interest" description="Disordered" evidence="1">
    <location>
        <begin position="75"/>
        <end position="94"/>
    </location>
</feature>
<accession>A0ABW7SW26</accession>
<name>A0ABW7SW26_9ACTN</name>
<gene>
    <name evidence="2" type="ORF">ACH4TF_03150</name>
</gene>
<dbReference type="Proteomes" id="UP001611162">
    <property type="component" value="Unassembled WGS sequence"/>
</dbReference>
<proteinExistence type="predicted"/>
<organism evidence="2 3">
    <name type="scientific">Streptomyces abikoensis</name>
    <dbReference type="NCBI Taxonomy" id="97398"/>
    <lineage>
        <taxon>Bacteria</taxon>
        <taxon>Bacillati</taxon>
        <taxon>Actinomycetota</taxon>
        <taxon>Actinomycetes</taxon>
        <taxon>Kitasatosporales</taxon>
        <taxon>Streptomycetaceae</taxon>
        <taxon>Streptomyces</taxon>
    </lineage>
</organism>
<reference evidence="2 3" key="1">
    <citation type="submission" date="2024-10" db="EMBL/GenBank/DDBJ databases">
        <title>The Natural Products Discovery Center: Release of the First 8490 Sequenced Strains for Exploring Actinobacteria Biosynthetic Diversity.</title>
        <authorList>
            <person name="Kalkreuter E."/>
            <person name="Kautsar S.A."/>
            <person name="Yang D."/>
            <person name="Bader C.D."/>
            <person name="Teijaro C.N."/>
            <person name="Fluegel L."/>
            <person name="Davis C.M."/>
            <person name="Simpson J.R."/>
            <person name="Lauterbach L."/>
            <person name="Steele A.D."/>
            <person name="Gui C."/>
            <person name="Meng S."/>
            <person name="Li G."/>
            <person name="Viehrig K."/>
            <person name="Ye F."/>
            <person name="Su P."/>
            <person name="Kiefer A.F."/>
            <person name="Nichols A."/>
            <person name="Cepeda A.J."/>
            <person name="Yan W."/>
            <person name="Fan B."/>
            <person name="Jiang Y."/>
            <person name="Adhikari A."/>
            <person name="Zheng C.-J."/>
            <person name="Schuster L."/>
            <person name="Cowan T.M."/>
            <person name="Smanski M.J."/>
            <person name="Chevrette M.G."/>
            <person name="De Carvalho L.P.S."/>
            <person name="Shen B."/>
        </authorList>
    </citation>
    <scope>NUCLEOTIDE SEQUENCE [LARGE SCALE GENOMIC DNA]</scope>
    <source>
        <strain evidence="2 3">NPDC020979</strain>
    </source>
</reference>
<sequence>MPRLRIQRATWPRPALILTDTPRPDCRNCEGIGGIEHLYGHPETGEYDGSDWEPCPCWREDRRWTLMPLPRLPRRRRPATEPWAASGYSDEPPF</sequence>
<dbReference type="EMBL" id="JBIRRB010000001">
    <property type="protein sequence ID" value="MFI0909435.1"/>
    <property type="molecule type" value="Genomic_DNA"/>
</dbReference>
<protein>
    <submittedName>
        <fullName evidence="2">Uncharacterized protein</fullName>
    </submittedName>
</protein>
<evidence type="ECO:0000256" key="1">
    <source>
        <dbReference type="SAM" id="MobiDB-lite"/>
    </source>
</evidence>
<evidence type="ECO:0000313" key="2">
    <source>
        <dbReference type="EMBL" id="MFI0909435.1"/>
    </source>
</evidence>
<dbReference type="RefSeq" id="WP_397612258.1">
    <property type="nucleotide sequence ID" value="NZ_JBIRRB010000001.1"/>
</dbReference>
<keyword evidence="3" id="KW-1185">Reference proteome</keyword>
<evidence type="ECO:0000313" key="3">
    <source>
        <dbReference type="Proteomes" id="UP001611162"/>
    </source>
</evidence>